<proteinExistence type="predicted"/>
<dbReference type="Pfam" id="PF07969">
    <property type="entry name" value="Amidohydro_3"/>
    <property type="match status" value="1"/>
</dbReference>
<dbReference type="InterPro" id="IPR011059">
    <property type="entry name" value="Metal-dep_hydrolase_composite"/>
</dbReference>
<dbReference type="InterPro" id="IPR033932">
    <property type="entry name" value="YtcJ-like"/>
</dbReference>
<dbReference type="Gene3D" id="3.10.310.70">
    <property type="match status" value="1"/>
</dbReference>
<feature type="domain" description="Amidohydrolase 3" evidence="1">
    <location>
        <begin position="96"/>
        <end position="616"/>
    </location>
</feature>
<dbReference type="VEuPathDB" id="FungiDB:Z519_02444"/>
<dbReference type="GeneID" id="27695372"/>
<keyword evidence="3" id="KW-1185">Reference proteome</keyword>
<dbReference type="PANTHER" id="PTHR22642">
    <property type="entry name" value="IMIDAZOLONEPROPIONASE"/>
    <property type="match status" value="1"/>
</dbReference>
<dbReference type="GO" id="GO:0016810">
    <property type="term" value="F:hydrolase activity, acting on carbon-nitrogen (but not peptide) bonds"/>
    <property type="evidence" value="ECO:0007669"/>
    <property type="project" value="InterPro"/>
</dbReference>
<dbReference type="AlphaFoldDB" id="A0A0D2GFD1"/>
<dbReference type="Proteomes" id="UP000053789">
    <property type="component" value="Unassembled WGS sequence"/>
</dbReference>
<dbReference type="PANTHER" id="PTHR22642:SF2">
    <property type="entry name" value="PROTEIN LONG AFTER FAR-RED 3"/>
    <property type="match status" value="1"/>
</dbReference>
<reference evidence="2" key="1">
    <citation type="submission" date="2015-01" db="EMBL/GenBank/DDBJ databases">
        <title>The Genome Sequence of Cladophialophora bantiana CBS 173.52.</title>
        <authorList>
            <consortium name="The Broad Institute Genomics Platform"/>
            <person name="Cuomo C."/>
            <person name="de Hoog S."/>
            <person name="Gorbushina A."/>
            <person name="Stielow B."/>
            <person name="Teixiera M."/>
            <person name="Abouelleil A."/>
            <person name="Chapman S.B."/>
            <person name="Priest M."/>
            <person name="Young S.K."/>
            <person name="Wortman J."/>
            <person name="Nusbaum C."/>
            <person name="Birren B."/>
        </authorList>
    </citation>
    <scope>NUCLEOTIDE SEQUENCE [LARGE SCALE GENOMIC DNA]</scope>
    <source>
        <strain evidence="2">CBS 173.52</strain>
    </source>
</reference>
<gene>
    <name evidence="2" type="ORF">Z519_02444</name>
</gene>
<dbReference type="SUPFAM" id="SSF51338">
    <property type="entry name" value="Composite domain of metallo-dependent hydrolases"/>
    <property type="match status" value="1"/>
</dbReference>
<dbReference type="EMBL" id="KN846982">
    <property type="protein sequence ID" value="KIW97052.1"/>
    <property type="molecule type" value="Genomic_DNA"/>
</dbReference>
<evidence type="ECO:0000313" key="3">
    <source>
        <dbReference type="Proteomes" id="UP000053789"/>
    </source>
</evidence>
<dbReference type="SUPFAM" id="SSF51556">
    <property type="entry name" value="Metallo-dependent hydrolases"/>
    <property type="match status" value="1"/>
</dbReference>
<organism evidence="2 3">
    <name type="scientific">Cladophialophora bantiana (strain ATCC 10958 / CBS 173.52 / CDC B-1940 / NIH 8579)</name>
    <name type="common">Xylohypha bantiana</name>
    <dbReference type="NCBI Taxonomy" id="1442370"/>
    <lineage>
        <taxon>Eukaryota</taxon>
        <taxon>Fungi</taxon>
        <taxon>Dikarya</taxon>
        <taxon>Ascomycota</taxon>
        <taxon>Pezizomycotina</taxon>
        <taxon>Eurotiomycetes</taxon>
        <taxon>Chaetothyriomycetidae</taxon>
        <taxon>Chaetothyriales</taxon>
        <taxon>Herpotrichiellaceae</taxon>
        <taxon>Cladophialophora</taxon>
    </lineage>
</organism>
<name>A0A0D2GFD1_CLAB1</name>
<dbReference type="Gene3D" id="2.30.40.10">
    <property type="entry name" value="Urease, subunit C, domain 1"/>
    <property type="match status" value="1"/>
</dbReference>
<dbReference type="Gene3D" id="3.20.20.140">
    <property type="entry name" value="Metal-dependent hydrolases"/>
    <property type="match status" value="1"/>
</dbReference>
<protein>
    <recommendedName>
        <fullName evidence="1">Amidohydrolase 3 domain-containing protein</fullName>
    </recommendedName>
</protein>
<evidence type="ECO:0000259" key="1">
    <source>
        <dbReference type="Pfam" id="PF07969"/>
    </source>
</evidence>
<accession>A0A0D2GFD1</accession>
<evidence type="ECO:0000313" key="2">
    <source>
        <dbReference type="EMBL" id="KIW97052.1"/>
    </source>
</evidence>
<dbReference type="InterPro" id="IPR032466">
    <property type="entry name" value="Metal_Hydrolase"/>
</dbReference>
<dbReference type="RefSeq" id="XP_016623721.1">
    <property type="nucleotide sequence ID" value="XM_016760200.1"/>
</dbReference>
<dbReference type="InterPro" id="IPR013108">
    <property type="entry name" value="Amidohydro_3"/>
</dbReference>
<dbReference type="OrthoDB" id="194468at2759"/>
<dbReference type="HOGENOM" id="CLU_009942_2_0_1"/>
<sequence length="624" mass="67680">MSGCLEGYNTILELLLAGIDQNDLLAKVRDESSTQSSELAELRPRIFHSTSNPTPIITMQNGKFSAAPALAIKDGKVAAIGTYEAAKDAAGPFAEERDLQSLCIVPGFVEPHLHVILSAMLKGFFMNCDPLNPEINGKFESTIMFIRSKAKNVKQGEWLLGYGYDPSRLPRNTSTGKFQDLTLDIFARENLNEHPIFIVNASGHLAYANQKAFDEAGVDNTTPDPAGGQYIKDKGNLTGVLLEPPSYEAFLTKALPADLMKVPTIVDGLREVVKDWSEKGFTSIFDAGVGQTGPLDVSVLYALSLAAPLRIAGAAANLTKGAASNIVGNGSMPSDGATDLKIKTIKLWMDGSTQGFTAALEKPYNRNMLPNYFGKEPNGWARWAVGSTCPIDGAGGDDIAEEMLAWASKGYQLMVHVNGDCAAEVVLNAFERVMAAVPPKPPIMHRLEHFTVTTPEQVQRAKKLNLGVSHTIGHVKYWGYAFHNYILSSDLEPDRADRIDPVKDDFDNELVYSFNSDSPVSQADALSYVGTAATRLMYNQDGQVLGPDQIVSVEAALAGVTINPAKQVMLDSEIGSLEKGKEANFVILAQDISSPAVNAEDIDSTWVKETWFKGVRRYTRPSNV</sequence>
<dbReference type="CDD" id="cd01300">
    <property type="entry name" value="YtcJ_like"/>
    <property type="match status" value="1"/>
</dbReference>